<dbReference type="AlphaFoldDB" id="A0A7S2Q060"/>
<dbReference type="GO" id="GO:0000723">
    <property type="term" value="P:telomere maintenance"/>
    <property type="evidence" value="ECO:0007669"/>
    <property type="project" value="TreeGrafter"/>
</dbReference>
<dbReference type="GO" id="GO:0016787">
    <property type="term" value="F:hydrolase activity"/>
    <property type="evidence" value="ECO:0007669"/>
    <property type="project" value="UniProtKB-KW"/>
</dbReference>
<dbReference type="InterPro" id="IPR005161">
    <property type="entry name" value="Ku_N"/>
</dbReference>
<evidence type="ECO:0000313" key="13">
    <source>
        <dbReference type="EMBL" id="CAD9626632.1"/>
    </source>
</evidence>
<organism evidence="13">
    <name type="scientific">Skeletonema marinoi</name>
    <dbReference type="NCBI Taxonomy" id="267567"/>
    <lineage>
        <taxon>Eukaryota</taxon>
        <taxon>Sar</taxon>
        <taxon>Stramenopiles</taxon>
        <taxon>Ochrophyta</taxon>
        <taxon>Bacillariophyta</taxon>
        <taxon>Coscinodiscophyceae</taxon>
        <taxon>Thalassiosirophycidae</taxon>
        <taxon>Thalassiosirales</taxon>
        <taxon>Skeletonemataceae</taxon>
        <taxon>Skeletonema</taxon>
        <taxon>Skeletonema marinoi-dohrnii complex</taxon>
    </lineage>
</organism>
<dbReference type="SUPFAM" id="SSF100939">
    <property type="entry name" value="SPOC domain-like"/>
    <property type="match status" value="1"/>
</dbReference>
<keyword evidence="5" id="KW-0347">Helicase</keyword>
<keyword evidence="4" id="KW-0378">Hydrolase</keyword>
<evidence type="ECO:0000256" key="10">
    <source>
        <dbReference type="ARBA" id="ARBA00023242"/>
    </source>
</evidence>
<dbReference type="InterPro" id="IPR002035">
    <property type="entry name" value="VWF_A"/>
</dbReference>
<feature type="region of interest" description="Disordered" evidence="11">
    <location>
        <begin position="212"/>
        <end position="272"/>
    </location>
</feature>
<dbReference type="GO" id="GO:0003690">
    <property type="term" value="F:double-stranded DNA binding"/>
    <property type="evidence" value="ECO:0007669"/>
    <property type="project" value="TreeGrafter"/>
</dbReference>
<evidence type="ECO:0000256" key="1">
    <source>
        <dbReference type="ARBA" id="ARBA00004123"/>
    </source>
</evidence>
<dbReference type="PANTHER" id="PTHR12604">
    <property type="entry name" value="KU AUTOANTIGEN DNA HELICASE"/>
    <property type="match status" value="1"/>
</dbReference>
<dbReference type="InterPro" id="IPR036465">
    <property type="entry name" value="vWFA_dom_sf"/>
</dbReference>
<reference evidence="13" key="1">
    <citation type="submission" date="2021-01" db="EMBL/GenBank/DDBJ databases">
        <authorList>
            <person name="Corre E."/>
            <person name="Pelletier E."/>
            <person name="Niang G."/>
            <person name="Scheremetjew M."/>
            <person name="Finn R."/>
            <person name="Kale V."/>
            <person name="Holt S."/>
            <person name="Cochrane G."/>
            <person name="Meng A."/>
            <person name="Brown T."/>
            <person name="Cohen L."/>
        </authorList>
    </citation>
    <scope>NUCLEOTIDE SEQUENCE</scope>
    <source>
        <strain evidence="13">SM1012Den-03</strain>
    </source>
</reference>
<name>A0A7S2Q060_9STRA</name>
<dbReference type="GO" id="GO:0004386">
    <property type="term" value="F:helicase activity"/>
    <property type="evidence" value="ECO:0007669"/>
    <property type="project" value="UniProtKB-KW"/>
</dbReference>
<sequence>MAGKEAVVFILDTFPSMNSPYPKDSESTRLSQAKRAVINAIADQSWRSKTHECGCIVLKTGLTHHHMAVMDGIDDENALGYYFRKVARGKKVHVDLDDEVHFPNLIEFDLNRITPQTLRAISHVCSTSDESNADVMQGDLCDGLIVAADALYQRTNGKKFKRKIVLFTDAEHKVSVDGSQLQAVLDGLNKMECEVIVVGIGFDDEKDFSSIAKSSDDAGIKQEDDDDDLDQPDKITSNDAPTAEESDSNIKEEGDVDNEDMEDLKMESDSKARVKRENQMLLMSIAKETGGCVLATNGADIEDTLQRKMPSKAGRKNAQRYETDFHIAPNLTVAVRLAKMTEQCNLPSLKKGAVQFDPESGDALRDGAGELMTHDTGTLTRHFEAEQLEAGIENEVPLDMRVDAYRYGCDLIPVGKMDLAGINAAFAGDTNRSIEMIGYLGRDDVVDSGLLMGPAYCVVGGKESNKSRSAVAALAQAMDEMGKVGFCRLVKTKNGGAPIIGALFPMPSDGGRYLQFLQLPFADDVQHFQNRDMDPFTGSEEQVQTCEDLIDSLMLPDGDFERVSNPTFKAYRQMIVDFAMNAVPKKEELREEGLPEENIVLAAQPKPLCEFDATKILAKKASGKISAFLEEFPLQETKEDEKKKKYWGDDV</sequence>
<dbReference type="PANTHER" id="PTHR12604:SF4">
    <property type="entry name" value="X-RAY REPAIR CROSS-COMPLEMENTING PROTEIN 5"/>
    <property type="match status" value="1"/>
</dbReference>
<dbReference type="Pfam" id="PF03731">
    <property type="entry name" value="Ku_N"/>
    <property type="match status" value="1"/>
</dbReference>
<dbReference type="GO" id="GO:0006303">
    <property type="term" value="P:double-strand break repair via nonhomologous end joining"/>
    <property type="evidence" value="ECO:0007669"/>
    <property type="project" value="InterPro"/>
</dbReference>
<dbReference type="InterPro" id="IPR006164">
    <property type="entry name" value="DNA_bd_Ku70/Ku80"/>
</dbReference>
<dbReference type="Gene3D" id="2.40.290.10">
    <property type="match status" value="1"/>
</dbReference>
<dbReference type="SMART" id="SM00559">
    <property type="entry name" value="Ku78"/>
    <property type="match status" value="1"/>
</dbReference>
<evidence type="ECO:0000256" key="2">
    <source>
        <dbReference type="ARBA" id="ARBA00022741"/>
    </source>
</evidence>
<dbReference type="GO" id="GO:0042162">
    <property type="term" value="F:telomeric DNA binding"/>
    <property type="evidence" value="ECO:0007669"/>
    <property type="project" value="TreeGrafter"/>
</dbReference>
<dbReference type="PROSITE" id="PS50234">
    <property type="entry name" value="VWFA"/>
    <property type="match status" value="1"/>
</dbReference>
<dbReference type="SUPFAM" id="SSF53300">
    <property type="entry name" value="vWA-like"/>
    <property type="match status" value="1"/>
</dbReference>
<keyword evidence="7" id="KW-0238">DNA-binding</keyword>
<evidence type="ECO:0000259" key="12">
    <source>
        <dbReference type="PROSITE" id="PS50234"/>
    </source>
</evidence>
<evidence type="ECO:0000256" key="7">
    <source>
        <dbReference type="ARBA" id="ARBA00023125"/>
    </source>
</evidence>
<dbReference type="GO" id="GO:0005524">
    <property type="term" value="F:ATP binding"/>
    <property type="evidence" value="ECO:0007669"/>
    <property type="project" value="UniProtKB-KW"/>
</dbReference>
<comment type="subcellular location">
    <subcellularLocation>
        <location evidence="1">Nucleus</location>
    </subcellularLocation>
</comment>
<keyword evidence="8" id="KW-0233">DNA recombination</keyword>
<evidence type="ECO:0000256" key="6">
    <source>
        <dbReference type="ARBA" id="ARBA00022840"/>
    </source>
</evidence>
<accession>A0A7S2Q060</accession>
<evidence type="ECO:0000256" key="5">
    <source>
        <dbReference type="ARBA" id="ARBA00022806"/>
    </source>
</evidence>
<dbReference type="Gene3D" id="3.40.50.410">
    <property type="entry name" value="von Willebrand factor, type A domain"/>
    <property type="match status" value="1"/>
</dbReference>
<keyword evidence="10" id="KW-0539">Nucleus</keyword>
<feature type="compositionally biased region" description="Basic and acidic residues" evidence="11">
    <location>
        <begin position="263"/>
        <end position="272"/>
    </location>
</feature>
<evidence type="ECO:0000256" key="3">
    <source>
        <dbReference type="ARBA" id="ARBA00022763"/>
    </source>
</evidence>
<keyword evidence="2" id="KW-0547">Nucleotide-binding</keyword>
<evidence type="ECO:0000256" key="8">
    <source>
        <dbReference type="ARBA" id="ARBA00023172"/>
    </source>
</evidence>
<gene>
    <name evidence="13" type="ORF">SMAR0320_LOCUS20890</name>
</gene>
<keyword evidence="9" id="KW-0234">DNA repair</keyword>
<proteinExistence type="predicted"/>
<dbReference type="EMBL" id="HBGZ01029388">
    <property type="protein sequence ID" value="CAD9626632.1"/>
    <property type="molecule type" value="Transcribed_RNA"/>
</dbReference>
<evidence type="ECO:0000256" key="11">
    <source>
        <dbReference type="SAM" id="MobiDB-lite"/>
    </source>
</evidence>
<protein>
    <recommendedName>
        <fullName evidence="12">VWFA domain-containing protein</fullName>
    </recommendedName>
</protein>
<evidence type="ECO:0000256" key="4">
    <source>
        <dbReference type="ARBA" id="ARBA00022801"/>
    </source>
</evidence>
<keyword evidence="3" id="KW-0227">DNA damage</keyword>
<keyword evidence="6" id="KW-0067">ATP-binding</keyword>
<dbReference type="InterPro" id="IPR016194">
    <property type="entry name" value="SPOC-like_C_dom_sf"/>
</dbReference>
<dbReference type="GO" id="GO:0006310">
    <property type="term" value="P:DNA recombination"/>
    <property type="evidence" value="ECO:0007669"/>
    <property type="project" value="UniProtKB-KW"/>
</dbReference>
<evidence type="ECO:0000256" key="9">
    <source>
        <dbReference type="ARBA" id="ARBA00023204"/>
    </source>
</evidence>
<dbReference type="GO" id="GO:0043564">
    <property type="term" value="C:Ku70:Ku80 complex"/>
    <property type="evidence" value="ECO:0007669"/>
    <property type="project" value="TreeGrafter"/>
</dbReference>
<feature type="domain" description="VWFA" evidence="12">
    <location>
        <begin position="6"/>
        <end position="239"/>
    </location>
</feature>
<dbReference type="Pfam" id="PF02735">
    <property type="entry name" value="Ku"/>
    <property type="match status" value="1"/>
</dbReference>